<dbReference type="Proteomes" id="UP001189429">
    <property type="component" value="Unassembled WGS sequence"/>
</dbReference>
<evidence type="ECO:0000313" key="3">
    <source>
        <dbReference type="Proteomes" id="UP001189429"/>
    </source>
</evidence>
<keyword evidence="3" id="KW-1185">Reference proteome</keyword>
<protein>
    <submittedName>
        <fullName evidence="2">Uncharacterized protein</fullName>
    </submittedName>
</protein>
<name>A0ABN9WRC4_9DINO</name>
<evidence type="ECO:0000256" key="1">
    <source>
        <dbReference type="SAM" id="MobiDB-lite"/>
    </source>
</evidence>
<feature type="compositionally biased region" description="Low complexity" evidence="1">
    <location>
        <begin position="76"/>
        <end position="94"/>
    </location>
</feature>
<accession>A0ABN9WRC4</accession>
<organism evidence="2 3">
    <name type="scientific">Prorocentrum cordatum</name>
    <dbReference type="NCBI Taxonomy" id="2364126"/>
    <lineage>
        <taxon>Eukaryota</taxon>
        <taxon>Sar</taxon>
        <taxon>Alveolata</taxon>
        <taxon>Dinophyceae</taxon>
        <taxon>Prorocentrales</taxon>
        <taxon>Prorocentraceae</taxon>
        <taxon>Prorocentrum</taxon>
    </lineage>
</organism>
<sequence length="103" mass="10788">MNGSSSRLRSVPGAILWRVELDITADRRVAERCFEIAKAVHEDPGNTAAAMRAVFAQEGLDMVEASLSVAEPDMNTATSTATTASSTAAATTAAPARAGPRRR</sequence>
<reference evidence="2" key="1">
    <citation type="submission" date="2023-10" db="EMBL/GenBank/DDBJ databases">
        <authorList>
            <person name="Chen Y."/>
            <person name="Shah S."/>
            <person name="Dougan E. K."/>
            <person name="Thang M."/>
            <person name="Chan C."/>
        </authorList>
    </citation>
    <scope>NUCLEOTIDE SEQUENCE [LARGE SCALE GENOMIC DNA]</scope>
</reference>
<evidence type="ECO:0000313" key="2">
    <source>
        <dbReference type="EMBL" id="CAK0889240.1"/>
    </source>
</evidence>
<feature type="region of interest" description="Disordered" evidence="1">
    <location>
        <begin position="73"/>
        <end position="103"/>
    </location>
</feature>
<gene>
    <name evidence="2" type="ORF">PCOR1329_LOCUS69835</name>
</gene>
<comment type="caution">
    <text evidence="2">The sequence shown here is derived from an EMBL/GenBank/DDBJ whole genome shotgun (WGS) entry which is preliminary data.</text>
</comment>
<proteinExistence type="predicted"/>
<dbReference type="EMBL" id="CAUYUJ010019184">
    <property type="protein sequence ID" value="CAK0889240.1"/>
    <property type="molecule type" value="Genomic_DNA"/>
</dbReference>